<dbReference type="AlphaFoldDB" id="A0A4R5W6E4"/>
<dbReference type="InterPro" id="IPR023393">
    <property type="entry name" value="START-like_dom_sf"/>
</dbReference>
<evidence type="ECO:0000256" key="1">
    <source>
        <dbReference type="ARBA" id="ARBA00008918"/>
    </source>
</evidence>
<dbReference type="CDD" id="cd07813">
    <property type="entry name" value="COQ10p_like"/>
    <property type="match status" value="1"/>
</dbReference>
<dbReference type="InterPro" id="IPR005031">
    <property type="entry name" value="COQ10_START"/>
</dbReference>
<evidence type="ECO:0000313" key="4">
    <source>
        <dbReference type="Proteomes" id="UP000294829"/>
    </source>
</evidence>
<dbReference type="EMBL" id="SMYL01000001">
    <property type="protein sequence ID" value="TDK68520.1"/>
    <property type="molecule type" value="Genomic_DNA"/>
</dbReference>
<dbReference type="PANTHER" id="PTHR12901">
    <property type="entry name" value="SPERM PROTEIN HOMOLOG"/>
    <property type="match status" value="1"/>
</dbReference>
<reference evidence="3 4" key="1">
    <citation type="submission" date="2019-03" db="EMBL/GenBank/DDBJ databases">
        <title>Sapientia aquatica gen. nov., sp. nov., isolated from a crater lake.</title>
        <authorList>
            <person name="Felfoldi T."/>
            <person name="Szabo A."/>
            <person name="Toth E."/>
            <person name="Schumann P."/>
            <person name="Keki Z."/>
            <person name="Marialigeti K."/>
            <person name="Mathe I."/>
        </authorList>
    </citation>
    <scope>NUCLEOTIDE SEQUENCE [LARGE SCALE GENOMIC DNA]</scope>
    <source>
        <strain evidence="3 4">SA-152</strain>
    </source>
</reference>
<dbReference type="SUPFAM" id="SSF55961">
    <property type="entry name" value="Bet v1-like"/>
    <property type="match status" value="1"/>
</dbReference>
<keyword evidence="4" id="KW-1185">Reference proteome</keyword>
<protein>
    <submittedName>
        <fullName evidence="3">Type II toxin-antitoxin system RatA family toxin</fullName>
    </submittedName>
</protein>
<comment type="similarity">
    <text evidence="1">Belongs to the ribosome association toxin RatA family.</text>
</comment>
<gene>
    <name evidence="3" type="ORF">E2I14_02985</name>
</gene>
<dbReference type="GO" id="GO:0048039">
    <property type="term" value="F:ubiquinone binding"/>
    <property type="evidence" value="ECO:0007669"/>
    <property type="project" value="InterPro"/>
</dbReference>
<evidence type="ECO:0000313" key="3">
    <source>
        <dbReference type="EMBL" id="TDK68520.1"/>
    </source>
</evidence>
<dbReference type="OrthoDB" id="9804759at2"/>
<sequence>MAVVQKSVLVGFSAEQMFALVDAVEDYPQFLPWCGGVKVQQRTEQSLVATIDINFHGVRQSFTTENSNNAPTLMKMKLISGPFKHLDGTWTFKPLRENACKIEFDLHYEFSSKILDHLIGPVFSKIANSFVDAFCAHAETVYGK</sequence>
<dbReference type="Pfam" id="PF03364">
    <property type="entry name" value="Polyketide_cyc"/>
    <property type="match status" value="1"/>
</dbReference>
<name>A0A4R5W6E4_9BURK</name>
<dbReference type="Proteomes" id="UP000294829">
    <property type="component" value="Unassembled WGS sequence"/>
</dbReference>
<dbReference type="Gene3D" id="3.30.530.20">
    <property type="match status" value="1"/>
</dbReference>
<dbReference type="RefSeq" id="WP_133325253.1">
    <property type="nucleotide sequence ID" value="NZ_SMYL01000001.1"/>
</dbReference>
<organism evidence="3 4">
    <name type="scientific">Sapientia aquatica</name>
    <dbReference type="NCBI Taxonomy" id="1549640"/>
    <lineage>
        <taxon>Bacteria</taxon>
        <taxon>Pseudomonadati</taxon>
        <taxon>Pseudomonadota</taxon>
        <taxon>Betaproteobacteria</taxon>
        <taxon>Burkholderiales</taxon>
        <taxon>Oxalobacteraceae</taxon>
        <taxon>Sapientia</taxon>
    </lineage>
</organism>
<dbReference type="InterPro" id="IPR044996">
    <property type="entry name" value="COQ10-like"/>
</dbReference>
<proteinExistence type="inferred from homology"/>
<feature type="domain" description="Coenzyme Q-binding protein COQ10 START" evidence="2">
    <location>
        <begin position="10"/>
        <end position="135"/>
    </location>
</feature>
<accession>A0A4R5W6E4</accession>
<dbReference type="PANTHER" id="PTHR12901:SF10">
    <property type="entry name" value="COENZYME Q-BINDING PROTEIN COQ10, MITOCHONDRIAL"/>
    <property type="match status" value="1"/>
</dbReference>
<evidence type="ECO:0000259" key="2">
    <source>
        <dbReference type="Pfam" id="PF03364"/>
    </source>
</evidence>
<dbReference type="GO" id="GO:0045333">
    <property type="term" value="P:cellular respiration"/>
    <property type="evidence" value="ECO:0007669"/>
    <property type="project" value="InterPro"/>
</dbReference>
<comment type="caution">
    <text evidence="3">The sequence shown here is derived from an EMBL/GenBank/DDBJ whole genome shotgun (WGS) entry which is preliminary data.</text>
</comment>